<organism evidence="2 3">
    <name type="scientific">Buddleja alternifolia</name>
    <dbReference type="NCBI Taxonomy" id="168488"/>
    <lineage>
        <taxon>Eukaryota</taxon>
        <taxon>Viridiplantae</taxon>
        <taxon>Streptophyta</taxon>
        <taxon>Embryophyta</taxon>
        <taxon>Tracheophyta</taxon>
        <taxon>Spermatophyta</taxon>
        <taxon>Magnoliopsida</taxon>
        <taxon>eudicotyledons</taxon>
        <taxon>Gunneridae</taxon>
        <taxon>Pentapetalae</taxon>
        <taxon>asterids</taxon>
        <taxon>lamiids</taxon>
        <taxon>Lamiales</taxon>
        <taxon>Scrophulariaceae</taxon>
        <taxon>Buddlejeae</taxon>
        <taxon>Buddleja</taxon>
    </lineage>
</organism>
<comment type="caution">
    <text evidence="2">The sequence shown here is derived from an EMBL/GenBank/DDBJ whole genome shotgun (WGS) entry which is preliminary data.</text>
</comment>
<keyword evidence="3" id="KW-1185">Reference proteome</keyword>
<sequence>MSKRGSVASVAQFLKNLKNARDLEENLVCKILSEREVEIGVSKDTSKDKMEIQVLVGSTVVEVGSYLLNVASNVKAGTFEDALTNAKERHLGNFEIEETKLRKDIRNLFDLLNSELKLLNSSNLSHGGKVGQAGEVEGSNVGENGGEVEGSNVGENGGEVEGSSVSDYDSEIETTLEDVVELGEGSGVGVDPDFQFVGQGEENEGDVGGNEGNVRRTEGDVRGIEGDVSEEEGEECRHGIELGDPENINQNENESSSESNFFGEDDVVGSDSDFNEDRVSTDDDEGPNYQAFNPKHIFAPEFCIGLLFSTKKEFKKAIQSHGVNTKRNIFKSDEYRGMAFKNALWNVACATTVNDFKVVMAEMKTLDQSAFD</sequence>
<dbReference type="EMBL" id="WHWC01000006">
    <property type="protein sequence ID" value="KAG8380825.1"/>
    <property type="molecule type" value="Genomic_DNA"/>
</dbReference>
<name>A0AAV6XHH3_9LAMI</name>
<dbReference type="AlphaFoldDB" id="A0AAV6XHH3"/>
<evidence type="ECO:0000256" key="1">
    <source>
        <dbReference type="SAM" id="MobiDB-lite"/>
    </source>
</evidence>
<feature type="region of interest" description="Disordered" evidence="1">
    <location>
        <begin position="226"/>
        <end position="286"/>
    </location>
</feature>
<gene>
    <name evidence="2" type="ORF">BUALT_Bualt06G0056700</name>
</gene>
<proteinExistence type="predicted"/>
<accession>A0AAV6XHH3</accession>
<protein>
    <submittedName>
        <fullName evidence="2">Uncharacterized protein</fullName>
    </submittedName>
</protein>
<dbReference type="Proteomes" id="UP000826271">
    <property type="component" value="Unassembled WGS sequence"/>
</dbReference>
<evidence type="ECO:0000313" key="2">
    <source>
        <dbReference type="EMBL" id="KAG8380825.1"/>
    </source>
</evidence>
<feature type="region of interest" description="Disordered" evidence="1">
    <location>
        <begin position="128"/>
        <end position="169"/>
    </location>
</feature>
<feature type="compositionally biased region" description="Low complexity" evidence="1">
    <location>
        <begin position="246"/>
        <end position="260"/>
    </location>
</feature>
<reference evidence="2" key="1">
    <citation type="submission" date="2019-10" db="EMBL/GenBank/DDBJ databases">
        <authorList>
            <person name="Zhang R."/>
            <person name="Pan Y."/>
            <person name="Wang J."/>
            <person name="Ma R."/>
            <person name="Yu S."/>
        </authorList>
    </citation>
    <scope>NUCLEOTIDE SEQUENCE</scope>
    <source>
        <strain evidence="2">LA-IB0</strain>
        <tissue evidence="2">Leaf</tissue>
    </source>
</reference>
<evidence type="ECO:0000313" key="3">
    <source>
        <dbReference type="Proteomes" id="UP000826271"/>
    </source>
</evidence>